<accession>A0ABD3USB2</accession>
<dbReference type="SMART" id="SM01100">
    <property type="entry name" value="CRAL_TRIO_N"/>
    <property type="match status" value="1"/>
</dbReference>
<dbReference type="InterPro" id="IPR001251">
    <property type="entry name" value="CRAL-TRIO_dom"/>
</dbReference>
<dbReference type="Pfam" id="PF03765">
    <property type="entry name" value="CRAL_TRIO_N"/>
    <property type="match status" value="1"/>
</dbReference>
<dbReference type="AlphaFoldDB" id="A0ABD3USB2"/>
<dbReference type="PANTHER" id="PTHR46226">
    <property type="entry name" value="CRAL-TRIO DOMAIN-CONTAINING PROTEIN"/>
    <property type="match status" value="1"/>
</dbReference>
<comment type="caution">
    <text evidence="3">The sequence shown here is derived from an EMBL/GenBank/DDBJ whole genome shotgun (WGS) entry which is preliminary data.</text>
</comment>
<dbReference type="InterPro" id="IPR036273">
    <property type="entry name" value="CRAL/TRIO_N_dom_sf"/>
</dbReference>
<dbReference type="SUPFAM" id="SSF52087">
    <property type="entry name" value="CRAL/TRIO domain"/>
    <property type="match status" value="1"/>
</dbReference>
<evidence type="ECO:0000259" key="2">
    <source>
        <dbReference type="PROSITE" id="PS50191"/>
    </source>
</evidence>
<dbReference type="SMART" id="SM00516">
    <property type="entry name" value="SEC14"/>
    <property type="match status" value="1"/>
</dbReference>
<dbReference type="Proteomes" id="UP001634393">
    <property type="component" value="Unassembled WGS sequence"/>
</dbReference>
<feature type="domain" description="CRAL-TRIO" evidence="2">
    <location>
        <begin position="133"/>
        <end position="294"/>
    </location>
</feature>
<reference evidence="3 4" key="1">
    <citation type="submission" date="2024-12" db="EMBL/GenBank/DDBJ databases">
        <title>The unique morphological basis and parallel evolutionary history of personate flowers in Penstemon.</title>
        <authorList>
            <person name="Depatie T.H."/>
            <person name="Wessinger C.A."/>
        </authorList>
    </citation>
    <scope>NUCLEOTIDE SEQUENCE [LARGE SCALE GENOMIC DNA]</scope>
    <source>
        <strain evidence="3">WTNN_2</strain>
        <tissue evidence="3">Leaf</tissue>
    </source>
</reference>
<keyword evidence="1" id="KW-0472">Membrane</keyword>
<dbReference type="Gene3D" id="3.40.525.10">
    <property type="entry name" value="CRAL-TRIO lipid binding domain"/>
    <property type="match status" value="1"/>
</dbReference>
<dbReference type="Pfam" id="PF00650">
    <property type="entry name" value="CRAL_TRIO"/>
    <property type="match status" value="1"/>
</dbReference>
<feature type="transmembrane region" description="Helical" evidence="1">
    <location>
        <begin position="22"/>
        <end position="42"/>
    </location>
</feature>
<keyword evidence="4" id="KW-1185">Reference proteome</keyword>
<dbReference type="CDD" id="cd00170">
    <property type="entry name" value="SEC14"/>
    <property type="match status" value="1"/>
</dbReference>
<evidence type="ECO:0000313" key="4">
    <source>
        <dbReference type="Proteomes" id="UP001634393"/>
    </source>
</evidence>
<dbReference type="InterPro" id="IPR036865">
    <property type="entry name" value="CRAL-TRIO_dom_sf"/>
</dbReference>
<gene>
    <name evidence="3" type="ORF">ACJIZ3_012850</name>
</gene>
<keyword evidence="1" id="KW-0812">Transmembrane</keyword>
<proteinExistence type="predicted"/>
<dbReference type="InterPro" id="IPR011074">
    <property type="entry name" value="CRAL/TRIO_N_dom"/>
</dbReference>
<evidence type="ECO:0000256" key="1">
    <source>
        <dbReference type="SAM" id="Phobius"/>
    </source>
</evidence>
<dbReference type="PROSITE" id="PS50191">
    <property type="entry name" value="CRAL_TRIO"/>
    <property type="match status" value="1"/>
</dbReference>
<organism evidence="3 4">
    <name type="scientific">Penstemon smallii</name>
    <dbReference type="NCBI Taxonomy" id="265156"/>
    <lineage>
        <taxon>Eukaryota</taxon>
        <taxon>Viridiplantae</taxon>
        <taxon>Streptophyta</taxon>
        <taxon>Embryophyta</taxon>
        <taxon>Tracheophyta</taxon>
        <taxon>Spermatophyta</taxon>
        <taxon>Magnoliopsida</taxon>
        <taxon>eudicotyledons</taxon>
        <taxon>Gunneridae</taxon>
        <taxon>Pentapetalae</taxon>
        <taxon>asterids</taxon>
        <taxon>lamiids</taxon>
        <taxon>Lamiales</taxon>
        <taxon>Plantaginaceae</taxon>
        <taxon>Cheloneae</taxon>
        <taxon>Penstemon</taxon>
    </lineage>
</organism>
<dbReference type="PANTHER" id="PTHR46226:SF6">
    <property type="entry name" value="SEC14P-LIKE PHOSPHATIDYLINOSITOL TRANSFER FAMILY PROTEIN"/>
    <property type="match status" value="1"/>
</dbReference>
<keyword evidence="1" id="KW-1133">Transmembrane helix</keyword>
<name>A0ABD3USB2_9LAMI</name>
<dbReference type="EMBL" id="JBJXBP010000001">
    <property type="protein sequence ID" value="KAL3850968.1"/>
    <property type="molecule type" value="Genomic_DNA"/>
</dbReference>
<sequence>MAVVPQESIQQFEALIDEEERFRFVLIFFLFQNFFILPDLLLTQSHIMLQFLAAGAGSWCNCNFVLTDITINIFRRFGKNIHQGYPHETLTRFLKAREGNVPKAHKMLLDCLKWRVQNGIDEILAKPIVPVELYRAIRDSQLIGLSGYTYEGLPIFAVGAGMTTFDKASVHYYIQSHIQINEYRDHVVLVSILPAATKKFGKHVSKSIKVLDMTGLKLSALNQIKLMTIISSIDDLNYPEKTLTYYIVNAPYVFSACWKVVKPLLQERTRRKINVLSGCGQEDLLKVMDYSSLPHFCRKKTSGSSKHLDSYVENCFSLDHPFHQQLYNHIKQQALVHVPIDPIKQGSVHVTLPEDADEEVIAKTLESELKKFKDLDRCSESFKNLKVNDSALFDAISGVLLPLQSWQPPPFLPSLKHSRFLILLKRRFMMLPLHFFQLQFKWIQRTSDRFFFSNYLLKCFFITLKLAEYVLLLRKQLLSKSGYASPAQLLHCVVQLLLLETQPFWPLKLHRDPVLDSKALVYEEQVLLQWPSSVALTNSCFDSLSLWRDLIWERQHHQINLRQLSRIEKVLGCQFLRYLLLLEIPRVILGHSATMF</sequence>
<evidence type="ECO:0000313" key="3">
    <source>
        <dbReference type="EMBL" id="KAL3850968.1"/>
    </source>
</evidence>
<protein>
    <recommendedName>
        <fullName evidence="2">CRAL-TRIO domain-containing protein</fullName>
    </recommendedName>
</protein>
<dbReference type="SUPFAM" id="SSF46938">
    <property type="entry name" value="CRAL/TRIO N-terminal domain"/>
    <property type="match status" value="1"/>
</dbReference>